<protein>
    <submittedName>
        <fullName evidence="1">Uncharacterized protein</fullName>
    </submittedName>
</protein>
<reference evidence="1 2" key="1">
    <citation type="submission" date="2016-02" db="EMBL/GenBank/DDBJ databases">
        <title>Genome sequence of Clostridium tepidiprofundi DSM 19306.</title>
        <authorList>
            <person name="Poehlein A."/>
            <person name="Daniel R."/>
        </authorList>
    </citation>
    <scope>NUCLEOTIDE SEQUENCE [LARGE SCALE GENOMIC DNA]</scope>
    <source>
        <strain evidence="1 2">DSM 19306</strain>
    </source>
</reference>
<keyword evidence="2" id="KW-1185">Reference proteome</keyword>
<proteinExistence type="predicted"/>
<dbReference type="Proteomes" id="UP000075531">
    <property type="component" value="Unassembled WGS sequence"/>
</dbReference>
<evidence type="ECO:0000313" key="1">
    <source>
        <dbReference type="EMBL" id="KYH35873.1"/>
    </source>
</evidence>
<sequence length="48" mass="5583">MQVRTEIINGKRRICITKSASGEDKAREAVLKVMGNDEYEYKEEVKHE</sequence>
<organism evidence="1 2">
    <name type="scientific">Clostridium tepidiprofundi DSM 19306</name>
    <dbReference type="NCBI Taxonomy" id="1121338"/>
    <lineage>
        <taxon>Bacteria</taxon>
        <taxon>Bacillati</taxon>
        <taxon>Bacillota</taxon>
        <taxon>Clostridia</taxon>
        <taxon>Eubacteriales</taxon>
        <taxon>Clostridiaceae</taxon>
        <taxon>Clostridium</taxon>
    </lineage>
</organism>
<accession>A0A151B7T7</accession>
<dbReference type="AlphaFoldDB" id="A0A151B7T7"/>
<gene>
    <name evidence="1" type="ORF">CLTEP_02660</name>
</gene>
<dbReference type="RefSeq" id="WP_161938336.1">
    <property type="nucleotide sequence ID" value="NZ_LTBA01000001.1"/>
</dbReference>
<evidence type="ECO:0000313" key="2">
    <source>
        <dbReference type="Proteomes" id="UP000075531"/>
    </source>
</evidence>
<comment type="caution">
    <text evidence="1">The sequence shown here is derived from an EMBL/GenBank/DDBJ whole genome shotgun (WGS) entry which is preliminary data.</text>
</comment>
<dbReference type="EMBL" id="LTBA01000001">
    <property type="protein sequence ID" value="KYH35873.1"/>
    <property type="molecule type" value="Genomic_DNA"/>
</dbReference>
<dbReference type="STRING" id="1121338.CLTEP_02660"/>
<dbReference type="PATRIC" id="fig|1121338.3.peg.270"/>
<name>A0A151B7T7_9CLOT</name>